<keyword evidence="2" id="KW-0732">Signal</keyword>
<keyword evidence="4" id="KW-1185">Reference proteome</keyword>
<evidence type="ECO:0000313" key="3">
    <source>
        <dbReference type="EMBL" id="MBT0662775.1"/>
    </source>
</evidence>
<dbReference type="EMBL" id="JAHCVJ010000001">
    <property type="protein sequence ID" value="MBT0662775.1"/>
    <property type="molecule type" value="Genomic_DNA"/>
</dbReference>
<dbReference type="AlphaFoldDB" id="A0AAW4KZ07"/>
<keyword evidence="1" id="KW-0175">Coiled coil</keyword>
<gene>
    <name evidence="3" type="ORF">KI809_00525</name>
</gene>
<reference evidence="3 4" key="1">
    <citation type="submission" date="2021-05" db="EMBL/GenBank/DDBJ databases">
        <title>The draft genome of Geobacter pelophilus DSM 12255.</title>
        <authorList>
            <person name="Xu Z."/>
            <person name="Masuda Y."/>
            <person name="Itoh H."/>
            <person name="Senoo K."/>
        </authorList>
    </citation>
    <scope>NUCLEOTIDE SEQUENCE [LARGE SCALE GENOMIC DNA]</scope>
    <source>
        <strain evidence="3 4">DSM 12255</strain>
    </source>
</reference>
<evidence type="ECO:0000313" key="4">
    <source>
        <dbReference type="Proteomes" id="UP000811899"/>
    </source>
</evidence>
<proteinExistence type="predicted"/>
<sequence length="471" mass="51391">MKTKKIARTLIPSAALLCLTLAQPAHAYQSPEAQSFISGFNSFKNKDYQSAIKQFSTLLGQPESQLRELSLVFLARAYFKEGNTSESAYLLYLWKQEFPDSNLKTTLEQDLMRETAKIDINAILARKEQERIAREKAEAERIAREKAEQERLAAIKAEEERKAREKAEAERIAREKAEQERLAAIKAEEERKAREKAEAERIAREKAEQEKLAAIKAEEERKAREKAEAERIAREKAAAERLANHKASIFAAVSAPKLVMAVSSGDLVAVAGKEMVIPLTITNPGIMADSFTLATAFPEGWQSRFEIEGKPITTTAEIAPGASTTVQLKAKPPVSVLEGQQLALPIRLTSQVAGDRPISTEIAMTASAPIVRAVVKKVDSVDGDNSRAQCLVSVLNVGSAEASSLNITINHPASYVPVTDGSATFSKVSGETIRISQLNLASGGLQEFLINFKVKGGTSKGISCKAELTLE</sequence>
<evidence type="ECO:0000256" key="2">
    <source>
        <dbReference type="SAM" id="SignalP"/>
    </source>
</evidence>
<feature type="coiled-coil region" evidence="1">
    <location>
        <begin position="120"/>
        <end position="242"/>
    </location>
</feature>
<feature type="chain" id="PRO_5043823184" evidence="2">
    <location>
        <begin position="28"/>
        <end position="471"/>
    </location>
</feature>
<protein>
    <submittedName>
        <fullName evidence="3">Uncharacterized protein</fullName>
    </submittedName>
</protein>
<organism evidence="3 4">
    <name type="scientific">Geoanaerobacter pelophilus</name>
    <dbReference type="NCBI Taxonomy" id="60036"/>
    <lineage>
        <taxon>Bacteria</taxon>
        <taxon>Pseudomonadati</taxon>
        <taxon>Thermodesulfobacteriota</taxon>
        <taxon>Desulfuromonadia</taxon>
        <taxon>Geobacterales</taxon>
        <taxon>Geobacteraceae</taxon>
        <taxon>Geoanaerobacter</taxon>
    </lineage>
</organism>
<feature type="signal peptide" evidence="2">
    <location>
        <begin position="1"/>
        <end position="27"/>
    </location>
</feature>
<name>A0AAW4KZ07_9BACT</name>
<evidence type="ECO:0000256" key="1">
    <source>
        <dbReference type="SAM" id="Coils"/>
    </source>
</evidence>
<dbReference type="Proteomes" id="UP000811899">
    <property type="component" value="Unassembled WGS sequence"/>
</dbReference>
<comment type="caution">
    <text evidence="3">The sequence shown here is derived from an EMBL/GenBank/DDBJ whole genome shotgun (WGS) entry which is preliminary data.</text>
</comment>
<dbReference type="RefSeq" id="WP_214169574.1">
    <property type="nucleotide sequence ID" value="NZ_JAHCVJ010000001.1"/>
</dbReference>
<accession>A0AAW4KZ07</accession>